<protein>
    <submittedName>
        <fullName evidence="2">Putative myosin-IIIa-like</fullName>
    </submittedName>
</protein>
<evidence type="ECO:0000313" key="2">
    <source>
        <dbReference type="EMBL" id="ROT73553.1"/>
    </source>
</evidence>
<dbReference type="Pfam" id="PF00612">
    <property type="entry name" value="IQ"/>
    <property type="match status" value="1"/>
</dbReference>
<reference evidence="2 3" key="2">
    <citation type="submission" date="2019-01" db="EMBL/GenBank/DDBJ databases">
        <title>The decoding of complex shrimp genome reveals the adaptation for benthos swimmer, frequently molting mechanism and breeding impact on genome.</title>
        <authorList>
            <person name="Sun Y."/>
            <person name="Gao Y."/>
            <person name="Yu Y."/>
        </authorList>
    </citation>
    <scope>NUCLEOTIDE SEQUENCE [LARGE SCALE GENOMIC DNA]</scope>
    <source>
        <tissue evidence="2">Muscle</tissue>
    </source>
</reference>
<feature type="region of interest" description="Disordered" evidence="1">
    <location>
        <begin position="1"/>
        <end position="43"/>
    </location>
</feature>
<proteinExistence type="predicted"/>
<dbReference type="EMBL" id="QCYY01002018">
    <property type="protein sequence ID" value="ROT73553.1"/>
    <property type="molecule type" value="Genomic_DNA"/>
</dbReference>
<sequence length="264" mass="29922">MMGALGAQSSLDSEPKKEAKEAKREAPKPPKTKETMTEDEAATLIQSRFRGHLTRLEWGPALEERLKKLVEKHIDNAEEASKALEDLGRYTNSKKMTSLIMFSEKVHMSNQETHKYLRRHKAGIRLEEVKAPPKDYKRPKGFDHIPQPISANRPVIKITSTDEKISEYYDFLQEEMRSPTPDFNPDTPWDAPLASKIQRPSRPRAAEGTDAKVDLRQEKMKAVKEGLVTQNMENQEKSEEHLVKWKGAVAFGAGVPPPEMVPKG</sequence>
<dbReference type="PROSITE" id="PS50096">
    <property type="entry name" value="IQ"/>
    <property type="match status" value="1"/>
</dbReference>
<dbReference type="OrthoDB" id="2914378at2759"/>
<evidence type="ECO:0000313" key="3">
    <source>
        <dbReference type="Proteomes" id="UP000283509"/>
    </source>
</evidence>
<name>A0A3R7MZU4_PENVA</name>
<keyword evidence="3" id="KW-1185">Reference proteome</keyword>
<feature type="region of interest" description="Disordered" evidence="1">
    <location>
        <begin position="193"/>
        <end position="212"/>
    </location>
</feature>
<feature type="compositionally biased region" description="Basic and acidic residues" evidence="1">
    <location>
        <begin position="13"/>
        <end position="36"/>
    </location>
</feature>
<dbReference type="Proteomes" id="UP000283509">
    <property type="component" value="Unassembled WGS sequence"/>
</dbReference>
<dbReference type="AlphaFoldDB" id="A0A3R7MZU4"/>
<accession>A0A3R7MZU4</accession>
<gene>
    <name evidence="2" type="ORF">C7M84_008000</name>
</gene>
<comment type="caution">
    <text evidence="2">The sequence shown here is derived from an EMBL/GenBank/DDBJ whole genome shotgun (WGS) entry which is preliminary data.</text>
</comment>
<evidence type="ECO:0000256" key="1">
    <source>
        <dbReference type="SAM" id="MobiDB-lite"/>
    </source>
</evidence>
<dbReference type="InterPro" id="IPR000048">
    <property type="entry name" value="IQ_motif_EF-hand-BS"/>
</dbReference>
<organism evidence="2 3">
    <name type="scientific">Penaeus vannamei</name>
    <name type="common">Whiteleg shrimp</name>
    <name type="synonym">Litopenaeus vannamei</name>
    <dbReference type="NCBI Taxonomy" id="6689"/>
    <lineage>
        <taxon>Eukaryota</taxon>
        <taxon>Metazoa</taxon>
        <taxon>Ecdysozoa</taxon>
        <taxon>Arthropoda</taxon>
        <taxon>Crustacea</taxon>
        <taxon>Multicrustacea</taxon>
        <taxon>Malacostraca</taxon>
        <taxon>Eumalacostraca</taxon>
        <taxon>Eucarida</taxon>
        <taxon>Decapoda</taxon>
        <taxon>Dendrobranchiata</taxon>
        <taxon>Penaeoidea</taxon>
        <taxon>Penaeidae</taxon>
        <taxon>Penaeus</taxon>
    </lineage>
</organism>
<reference evidence="2 3" key="1">
    <citation type="submission" date="2018-04" db="EMBL/GenBank/DDBJ databases">
        <authorList>
            <person name="Zhang X."/>
            <person name="Yuan J."/>
            <person name="Li F."/>
            <person name="Xiang J."/>
        </authorList>
    </citation>
    <scope>NUCLEOTIDE SEQUENCE [LARGE SCALE GENOMIC DNA]</scope>
    <source>
        <tissue evidence="2">Muscle</tissue>
    </source>
</reference>